<dbReference type="GO" id="GO:0055085">
    <property type="term" value="P:transmembrane transport"/>
    <property type="evidence" value="ECO:0007669"/>
    <property type="project" value="TreeGrafter"/>
</dbReference>
<keyword evidence="8" id="KW-1185">Reference proteome</keyword>
<gene>
    <name evidence="7" type="ORF">FMM02_06790</name>
</gene>
<protein>
    <submittedName>
        <fullName evidence="7">AI-2E family transporter</fullName>
    </submittedName>
</protein>
<dbReference type="Proteomes" id="UP000321857">
    <property type="component" value="Chromosome"/>
</dbReference>
<dbReference type="InterPro" id="IPR002549">
    <property type="entry name" value="AI-2E-like"/>
</dbReference>
<keyword evidence="3 6" id="KW-0812">Transmembrane</keyword>
<sequence length="358" mass="38049">MTEPTDETSAERPGPADLSGRLVREEARRAAVWLGMILAILAMIWLAQPILLIIGGLVFAVILDGGTRLLGRVLPIGRPWRLAIVTLAGFGFIAWTFYFAGTTLAEQAGALRAVVTAQSERAMEYLRTLGLISESGLSNLGNQLLGGVGRLTTALSTAVGVLTSSVLVLVIGIFIAIEPRLYDRGVAWMLPMERRSSFYEISDHVGYTLRRLMAGRILGMVVEGVGTWLMLLWGGVPMAALLGLLTGLLAFIPNIGAIVSGLLMVAVGFSAGTDAGIWAIATYLIVQTVDGYIIVPYVARRTVDLAPALVLAAQLVFGALFGFMGLLLADPIVAAIKTTLEDVSRRKAGESKDARAKG</sequence>
<dbReference type="EMBL" id="CP041659">
    <property type="protein sequence ID" value="QDP19690.1"/>
    <property type="molecule type" value="Genomic_DNA"/>
</dbReference>
<feature type="transmembrane region" description="Helical" evidence="6">
    <location>
        <begin position="242"/>
        <end position="265"/>
    </location>
</feature>
<name>A0A516IS35_9SPHN</name>
<feature type="transmembrane region" description="Helical" evidence="6">
    <location>
        <begin position="277"/>
        <end position="299"/>
    </location>
</feature>
<dbReference type="AlphaFoldDB" id="A0A516IS35"/>
<evidence type="ECO:0000313" key="8">
    <source>
        <dbReference type="Proteomes" id="UP000321857"/>
    </source>
</evidence>
<comment type="similarity">
    <text evidence="2">Belongs to the autoinducer-2 exporter (AI-2E) (TC 2.A.86) family.</text>
</comment>
<dbReference type="OrthoDB" id="5761230at2"/>
<dbReference type="KEGG" id="sxa:FMM02_06790"/>
<dbReference type="Pfam" id="PF01594">
    <property type="entry name" value="AI-2E_transport"/>
    <property type="match status" value="1"/>
</dbReference>
<feature type="transmembrane region" description="Helical" evidence="6">
    <location>
        <begin position="82"/>
        <end position="101"/>
    </location>
</feature>
<reference evidence="7 8" key="1">
    <citation type="submission" date="2019-07" db="EMBL/GenBank/DDBJ databases">
        <title>Sphingomonas AE3 Genome sequencing and assembly.</title>
        <authorList>
            <person name="Kim H."/>
        </authorList>
    </citation>
    <scope>NUCLEOTIDE SEQUENCE [LARGE SCALE GENOMIC DNA]</scope>
    <source>
        <strain evidence="7 8">AE3</strain>
    </source>
</reference>
<feature type="transmembrane region" description="Helical" evidence="6">
    <location>
        <begin position="217"/>
        <end position="236"/>
    </location>
</feature>
<feature type="transmembrane region" description="Helical" evidence="6">
    <location>
        <begin position="154"/>
        <end position="177"/>
    </location>
</feature>
<evidence type="ECO:0000256" key="3">
    <source>
        <dbReference type="ARBA" id="ARBA00022692"/>
    </source>
</evidence>
<evidence type="ECO:0000256" key="6">
    <source>
        <dbReference type="SAM" id="Phobius"/>
    </source>
</evidence>
<evidence type="ECO:0000256" key="2">
    <source>
        <dbReference type="ARBA" id="ARBA00009773"/>
    </source>
</evidence>
<organism evidence="7 8">
    <name type="scientific">Sphingomonas xanthus</name>
    <dbReference type="NCBI Taxonomy" id="2594473"/>
    <lineage>
        <taxon>Bacteria</taxon>
        <taxon>Pseudomonadati</taxon>
        <taxon>Pseudomonadota</taxon>
        <taxon>Alphaproteobacteria</taxon>
        <taxon>Sphingomonadales</taxon>
        <taxon>Sphingomonadaceae</taxon>
        <taxon>Sphingomonas</taxon>
    </lineage>
</organism>
<proteinExistence type="inferred from homology"/>
<dbReference type="PANTHER" id="PTHR21716:SF62">
    <property type="entry name" value="TRANSPORT PROTEIN YDBI-RELATED"/>
    <property type="match status" value="1"/>
</dbReference>
<accession>A0A516IS35</accession>
<dbReference type="GO" id="GO:0016020">
    <property type="term" value="C:membrane"/>
    <property type="evidence" value="ECO:0007669"/>
    <property type="project" value="UniProtKB-SubCell"/>
</dbReference>
<evidence type="ECO:0000256" key="5">
    <source>
        <dbReference type="ARBA" id="ARBA00023136"/>
    </source>
</evidence>
<keyword evidence="4 6" id="KW-1133">Transmembrane helix</keyword>
<evidence type="ECO:0000313" key="7">
    <source>
        <dbReference type="EMBL" id="QDP19690.1"/>
    </source>
</evidence>
<feature type="transmembrane region" description="Helical" evidence="6">
    <location>
        <begin position="30"/>
        <end position="47"/>
    </location>
</feature>
<feature type="transmembrane region" description="Helical" evidence="6">
    <location>
        <begin position="305"/>
        <end position="329"/>
    </location>
</feature>
<dbReference type="RefSeq" id="WP_147494139.1">
    <property type="nucleotide sequence ID" value="NZ_CP041659.1"/>
</dbReference>
<comment type="subcellular location">
    <subcellularLocation>
        <location evidence="1">Membrane</location>
        <topology evidence="1">Multi-pass membrane protein</topology>
    </subcellularLocation>
</comment>
<evidence type="ECO:0000256" key="4">
    <source>
        <dbReference type="ARBA" id="ARBA00022989"/>
    </source>
</evidence>
<keyword evidence="5 6" id="KW-0472">Membrane</keyword>
<dbReference type="PANTHER" id="PTHR21716">
    <property type="entry name" value="TRANSMEMBRANE PROTEIN"/>
    <property type="match status" value="1"/>
</dbReference>
<evidence type="ECO:0000256" key="1">
    <source>
        <dbReference type="ARBA" id="ARBA00004141"/>
    </source>
</evidence>